<dbReference type="Pfam" id="PF13963">
    <property type="entry name" value="Transpos_assoc"/>
    <property type="match status" value="1"/>
</dbReference>
<dbReference type="InterPro" id="IPR029480">
    <property type="entry name" value="Transpos_assoc"/>
</dbReference>
<dbReference type="Proteomes" id="UP001652600">
    <property type="component" value="Chromosome 4"/>
</dbReference>
<dbReference type="PANTHER" id="PTHR10775:SF180">
    <property type="entry name" value="TRANSPOSON, EN_SPM-LIKE, TRANSPOSASE-ASSOCIATED DOMAIN PROTEIN-RELATED"/>
    <property type="match status" value="1"/>
</dbReference>
<evidence type="ECO:0000313" key="2">
    <source>
        <dbReference type="Proteomes" id="UP001652600"/>
    </source>
</evidence>
<name>A0ABM3KNH9_CUCME</name>
<accession>A0ABM3KNH9</accession>
<reference evidence="3" key="1">
    <citation type="submission" date="2025-08" db="UniProtKB">
        <authorList>
            <consortium name="RefSeq"/>
        </authorList>
    </citation>
    <scope>IDENTIFICATION</scope>
    <source>
        <tissue evidence="3">Stem</tissue>
    </source>
</reference>
<feature type="domain" description="Transposase-associated" evidence="1">
    <location>
        <begin position="3"/>
        <end position="75"/>
    </location>
</feature>
<gene>
    <name evidence="3" type="primary">LOC127148954</name>
</gene>
<dbReference type="GeneID" id="127148954"/>
<evidence type="ECO:0000313" key="3">
    <source>
        <dbReference type="RefSeq" id="XP_050939350.1"/>
    </source>
</evidence>
<protein>
    <submittedName>
        <fullName evidence="3">Uncharacterized protein LOC127148954</fullName>
    </submittedName>
</protein>
<dbReference type="RefSeq" id="XP_050939350.1">
    <property type="nucleotide sequence ID" value="XM_051083393.1"/>
</dbReference>
<organism evidence="2 3">
    <name type="scientific">Cucumis melo</name>
    <name type="common">Muskmelon</name>
    <dbReference type="NCBI Taxonomy" id="3656"/>
    <lineage>
        <taxon>Eukaryota</taxon>
        <taxon>Viridiplantae</taxon>
        <taxon>Streptophyta</taxon>
        <taxon>Embryophyta</taxon>
        <taxon>Tracheophyta</taxon>
        <taxon>Spermatophyta</taxon>
        <taxon>Magnoliopsida</taxon>
        <taxon>eudicotyledons</taxon>
        <taxon>Gunneridae</taxon>
        <taxon>Pentapetalae</taxon>
        <taxon>rosids</taxon>
        <taxon>fabids</taxon>
        <taxon>Cucurbitales</taxon>
        <taxon>Cucurbitaceae</taxon>
        <taxon>Benincaseae</taxon>
        <taxon>Cucumis</taxon>
    </lineage>
</organism>
<dbReference type="PANTHER" id="PTHR10775">
    <property type="entry name" value="OS08G0208400 PROTEIN"/>
    <property type="match status" value="1"/>
</dbReference>
<evidence type="ECO:0000259" key="1">
    <source>
        <dbReference type="Pfam" id="PF13963"/>
    </source>
</evidence>
<keyword evidence="2" id="KW-1185">Reference proteome</keyword>
<sequence length="300" mass="35070">MDKSWMMENRMSREYELGVEAFIQFGFCHAKGSSTIRCPCLKCGNRLPQEESTFRYHLYANGIDQSYKIWFWHGESFTSETSCNRQAYTNEETVDDDLFHVINMVQNVRDQFSEVPNTFDNMFDDAKKPLFPGCKRFTKLSALVRLYNLKVRFGWSNASFSELLATISELLPENNKMPISIKDLADISRCPKCNISRWKTSKNSNEEIKGVAAKQLWYFPIVSRFLRMFKNSEYAKHLCWHANDRKVDGVLRHPADTPSWRLVDHLWPDFGSEQRNLYLGCPQMASIHKEIYQRNIVVGL</sequence>
<proteinExistence type="predicted"/>